<accession>A0A921FFM6</accession>
<dbReference type="Proteomes" id="UP000718012">
    <property type="component" value="Unassembled WGS sequence"/>
</dbReference>
<dbReference type="EMBL" id="DYXD01000265">
    <property type="protein sequence ID" value="HJF08976.1"/>
    <property type="molecule type" value="Genomic_DNA"/>
</dbReference>
<dbReference type="AlphaFoldDB" id="A0A921FFM6"/>
<evidence type="ECO:0000313" key="1">
    <source>
        <dbReference type="EMBL" id="HJF08976.1"/>
    </source>
</evidence>
<gene>
    <name evidence="1" type="ORF">K8U81_12470</name>
</gene>
<reference evidence="1" key="1">
    <citation type="journal article" date="2021" name="PeerJ">
        <title>Extensive microbial diversity within the chicken gut microbiome revealed by metagenomics and culture.</title>
        <authorList>
            <person name="Gilroy R."/>
            <person name="Ravi A."/>
            <person name="Getino M."/>
            <person name="Pursley I."/>
            <person name="Horton D.L."/>
            <person name="Alikhan N.F."/>
            <person name="Baker D."/>
            <person name="Gharbi K."/>
            <person name="Hall N."/>
            <person name="Watson M."/>
            <person name="Adriaenssens E.M."/>
            <person name="Foster-Nyarko E."/>
            <person name="Jarju S."/>
            <person name="Secka A."/>
            <person name="Antonio M."/>
            <person name="Oren A."/>
            <person name="Chaudhuri R.R."/>
            <person name="La Ragione R."/>
            <person name="Hildebrand F."/>
            <person name="Pallen M.J."/>
        </authorList>
    </citation>
    <scope>NUCLEOTIDE SEQUENCE</scope>
    <source>
        <strain evidence="1">CHK165-8395</strain>
    </source>
</reference>
<sequence>MLERDYIMRLIRQFFEALEKLKEEKAEKQSSTLQLEIHSMYRAYFHQPESFFYEQDAEFILHYLQTKFSKQEFLQRIEMLSELLCYDASIKSSAQEKKELYRKALYMMEYLDTHSDTFSFERRRKIGEIKAEVDE</sequence>
<organism evidence="1 2">
    <name type="scientific">Phocaeicola coprocola</name>
    <dbReference type="NCBI Taxonomy" id="310298"/>
    <lineage>
        <taxon>Bacteria</taxon>
        <taxon>Pseudomonadati</taxon>
        <taxon>Bacteroidota</taxon>
        <taxon>Bacteroidia</taxon>
        <taxon>Bacteroidales</taxon>
        <taxon>Bacteroidaceae</taxon>
        <taxon>Phocaeicola</taxon>
    </lineage>
</organism>
<comment type="caution">
    <text evidence="1">The sequence shown here is derived from an EMBL/GenBank/DDBJ whole genome shotgun (WGS) entry which is preliminary data.</text>
</comment>
<proteinExistence type="predicted"/>
<protein>
    <submittedName>
        <fullName evidence="1">Uncharacterized protein</fullName>
    </submittedName>
</protein>
<evidence type="ECO:0000313" key="2">
    <source>
        <dbReference type="Proteomes" id="UP000718012"/>
    </source>
</evidence>
<name>A0A921FFM6_9BACT</name>
<reference evidence="1" key="2">
    <citation type="submission" date="2021-09" db="EMBL/GenBank/DDBJ databases">
        <authorList>
            <person name="Gilroy R."/>
        </authorList>
    </citation>
    <scope>NUCLEOTIDE SEQUENCE</scope>
    <source>
        <strain evidence="1">CHK165-8395</strain>
    </source>
</reference>